<keyword evidence="5 7" id="KW-1133">Transmembrane helix</keyword>
<evidence type="ECO:0000313" key="10">
    <source>
        <dbReference type="Proteomes" id="UP000502248"/>
    </source>
</evidence>
<feature type="domain" description="ABC transmembrane type-1" evidence="8">
    <location>
        <begin position="102"/>
        <end position="316"/>
    </location>
</feature>
<evidence type="ECO:0000313" key="9">
    <source>
        <dbReference type="EMBL" id="QJD83013.1"/>
    </source>
</evidence>
<dbReference type="AlphaFoldDB" id="A0A7Z2VGY8"/>
<keyword evidence="3" id="KW-1003">Cell membrane</keyword>
<accession>A0A7Z2VGY8</accession>
<comment type="subcellular location">
    <subcellularLocation>
        <location evidence="1 7">Cell membrane</location>
        <topology evidence="1 7">Multi-pass membrane protein</topology>
    </subcellularLocation>
</comment>
<dbReference type="GO" id="GO:0055085">
    <property type="term" value="P:transmembrane transport"/>
    <property type="evidence" value="ECO:0007669"/>
    <property type="project" value="InterPro"/>
</dbReference>
<dbReference type="Gene3D" id="1.10.3720.10">
    <property type="entry name" value="MetI-like"/>
    <property type="match status" value="1"/>
</dbReference>
<dbReference type="PROSITE" id="PS50928">
    <property type="entry name" value="ABC_TM1"/>
    <property type="match status" value="1"/>
</dbReference>
<evidence type="ECO:0000256" key="6">
    <source>
        <dbReference type="ARBA" id="ARBA00023136"/>
    </source>
</evidence>
<name>A0A7Z2VGY8_9BACL</name>
<dbReference type="KEGG" id="cheb:HH215_07395"/>
<evidence type="ECO:0000256" key="1">
    <source>
        <dbReference type="ARBA" id="ARBA00004651"/>
    </source>
</evidence>
<evidence type="ECO:0000259" key="8">
    <source>
        <dbReference type="PROSITE" id="PS50928"/>
    </source>
</evidence>
<keyword evidence="4 7" id="KW-0812">Transmembrane</keyword>
<dbReference type="GO" id="GO:0005886">
    <property type="term" value="C:plasma membrane"/>
    <property type="evidence" value="ECO:0007669"/>
    <property type="project" value="UniProtKB-SubCell"/>
</dbReference>
<evidence type="ECO:0000256" key="5">
    <source>
        <dbReference type="ARBA" id="ARBA00022989"/>
    </source>
</evidence>
<dbReference type="InterPro" id="IPR035906">
    <property type="entry name" value="MetI-like_sf"/>
</dbReference>
<dbReference type="PANTHER" id="PTHR43163:SF6">
    <property type="entry name" value="DIPEPTIDE TRANSPORT SYSTEM PERMEASE PROTEIN DPPB-RELATED"/>
    <property type="match status" value="1"/>
</dbReference>
<protein>
    <submittedName>
        <fullName evidence="9">ABC transporter permease</fullName>
    </submittedName>
</protein>
<gene>
    <name evidence="9" type="ORF">HH215_07395</name>
</gene>
<dbReference type="CDD" id="cd06261">
    <property type="entry name" value="TM_PBP2"/>
    <property type="match status" value="1"/>
</dbReference>
<organism evidence="9 10">
    <name type="scientific">Cohnella herbarum</name>
    <dbReference type="NCBI Taxonomy" id="2728023"/>
    <lineage>
        <taxon>Bacteria</taxon>
        <taxon>Bacillati</taxon>
        <taxon>Bacillota</taxon>
        <taxon>Bacilli</taxon>
        <taxon>Bacillales</taxon>
        <taxon>Paenibacillaceae</taxon>
        <taxon>Cohnella</taxon>
    </lineage>
</organism>
<dbReference type="PANTHER" id="PTHR43163">
    <property type="entry name" value="DIPEPTIDE TRANSPORT SYSTEM PERMEASE PROTEIN DPPB-RELATED"/>
    <property type="match status" value="1"/>
</dbReference>
<reference evidence="9 10" key="1">
    <citation type="submission" date="2020-04" db="EMBL/GenBank/DDBJ databases">
        <title>Genome sequencing of novel species.</title>
        <authorList>
            <person name="Heo J."/>
            <person name="Kim S.-J."/>
            <person name="Kim J.-S."/>
            <person name="Hong S.-B."/>
            <person name="Kwon S.-W."/>
        </authorList>
    </citation>
    <scope>NUCLEOTIDE SEQUENCE [LARGE SCALE GENOMIC DNA]</scope>
    <source>
        <strain evidence="9 10">MFER-1</strain>
    </source>
</reference>
<proteinExistence type="inferred from homology"/>
<feature type="transmembrane region" description="Helical" evidence="7">
    <location>
        <begin position="189"/>
        <end position="210"/>
    </location>
</feature>
<feature type="transmembrane region" description="Helical" evidence="7">
    <location>
        <begin position="106"/>
        <end position="129"/>
    </location>
</feature>
<evidence type="ECO:0000256" key="2">
    <source>
        <dbReference type="ARBA" id="ARBA00022448"/>
    </source>
</evidence>
<feature type="transmembrane region" description="Helical" evidence="7">
    <location>
        <begin position="141"/>
        <end position="169"/>
    </location>
</feature>
<dbReference type="InterPro" id="IPR000515">
    <property type="entry name" value="MetI-like"/>
</dbReference>
<dbReference type="RefSeq" id="WP_169279310.1">
    <property type="nucleotide sequence ID" value="NZ_CP051680.1"/>
</dbReference>
<dbReference type="SUPFAM" id="SSF161098">
    <property type="entry name" value="MetI-like"/>
    <property type="match status" value="1"/>
</dbReference>
<sequence>MLRNLSLFFGLKLIRLATLLAAVSILSFTLISISPIDPVQAFIGSDMMRVGPEQRLFISEYWGLDKSPPEQFMRWVNALLHGDLGTSMIFREPVDQVISERFINSIALMAVAWLISGLVGFTAGVVAAMKKNTWIDRLIQWYCYTLASTPTFWLGLLLLMVFAVWLGWFPVGLGVPAGVLADQVTLVDRVRHILLPAMTLSIVGIAPIALHTRQKLLEVMSSDYVLFARARGERGFGLIRRHGLRNIALPAITLQFASFSELFGGAVLAEQVFSYPGLGQATVEAGLRGDVPLLMGLVLFSTIFVFTGNTIADLLYRAIDPRVRKGRVV</sequence>
<evidence type="ECO:0000256" key="4">
    <source>
        <dbReference type="ARBA" id="ARBA00022692"/>
    </source>
</evidence>
<keyword evidence="10" id="KW-1185">Reference proteome</keyword>
<dbReference type="Pfam" id="PF00528">
    <property type="entry name" value="BPD_transp_1"/>
    <property type="match status" value="1"/>
</dbReference>
<dbReference type="EMBL" id="CP051680">
    <property type="protein sequence ID" value="QJD83013.1"/>
    <property type="molecule type" value="Genomic_DNA"/>
</dbReference>
<comment type="similarity">
    <text evidence="7">Belongs to the binding-protein-dependent transport system permease family.</text>
</comment>
<dbReference type="Proteomes" id="UP000502248">
    <property type="component" value="Chromosome"/>
</dbReference>
<evidence type="ECO:0000256" key="3">
    <source>
        <dbReference type="ARBA" id="ARBA00022475"/>
    </source>
</evidence>
<feature type="transmembrane region" description="Helical" evidence="7">
    <location>
        <begin position="247"/>
        <end position="273"/>
    </location>
</feature>
<keyword evidence="2 7" id="KW-0813">Transport</keyword>
<evidence type="ECO:0000256" key="7">
    <source>
        <dbReference type="RuleBase" id="RU363032"/>
    </source>
</evidence>
<feature type="transmembrane region" description="Helical" evidence="7">
    <location>
        <begin position="293"/>
        <end position="316"/>
    </location>
</feature>
<keyword evidence="6 7" id="KW-0472">Membrane</keyword>